<dbReference type="EMBL" id="CAJNNW010026176">
    <property type="protein sequence ID" value="CAE8683253.1"/>
    <property type="molecule type" value="Genomic_DNA"/>
</dbReference>
<dbReference type="AlphaFoldDB" id="A0A813JRE9"/>
<proteinExistence type="predicted"/>
<reference evidence="2" key="1">
    <citation type="submission" date="2021-02" db="EMBL/GenBank/DDBJ databases">
        <authorList>
            <person name="Dougan E. K."/>
            <person name="Rhodes N."/>
            <person name="Thang M."/>
            <person name="Chan C."/>
        </authorList>
    </citation>
    <scope>NUCLEOTIDE SEQUENCE</scope>
</reference>
<feature type="region of interest" description="Disordered" evidence="1">
    <location>
        <begin position="67"/>
        <end position="141"/>
    </location>
</feature>
<feature type="compositionally biased region" description="Basic and acidic residues" evidence="1">
    <location>
        <begin position="84"/>
        <end position="95"/>
    </location>
</feature>
<feature type="compositionally biased region" description="Basic and acidic residues" evidence="1">
    <location>
        <begin position="578"/>
        <end position="596"/>
    </location>
</feature>
<organism evidence="2 3">
    <name type="scientific">Polarella glacialis</name>
    <name type="common">Dinoflagellate</name>
    <dbReference type="NCBI Taxonomy" id="89957"/>
    <lineage>
        <taxon>Eukaryota</taxon>
        <taxon>Sar</taxon>
        <taxon>Alveolata</taxon>
        <taxon>Dinophyceae</taxon>
        <taxon>Suessiales</taxon>
        <taxon>Suessiaceae</taxon>
        <taxon>Polarella</taxon>
    </lineage>
</organism>
<feature type="compositionally biased region" description="Polar residues" evidence="1">
    <location>
        <begin position="103"/>
        <end position="114"/>
    </location>
</feature>
<feature type="compositionally biased region" description="Low complexity" evidence="1">
    <location>
        <begin position="644"/>
        <end position="659"/>
    </location>
</feature>
<feature type="region of interest" description="Disordered" evidence="1">
    <location>
        <begin position="718"/>
        <end position="740"/>
    </location>
</feature>
<name>A0A813JRE9_POLGL</name>
<feature type="region of interest" description="Disordered" evidence="1">
    <location>
        <begin position="553"/>
        <end position="621"/>
    </location>
</feature>
<feature type="compositionally biased region" description="Basic and acidic residues" evidence="1">
    <location>
        <begin position="555"/>
        <end position="566"/>
    </location>
</feature>
<comment type="caution">
    <text evidence="2">The sequence shown here is derived from an EMBL/GenBank/DDBJ whole genome shotgun (WGS) entry which is preliminary data.</text>
</comment>
<evidence type="ECO:0000256" key="1">
    <source>
        <dbReference type="SAM" id="MobiDB-lite"/>
    </source>
</evidence>
<dbReference type="Proteomes" id="UP000626109">
    <property type="component" value="Unassembled WGS sequence"/>
</dbReference>
<gene>
    <name evidence="2" type="ORF">PGLA2088_LOCUS23362</name>
</gene>
<feature type="region of interest" description="Disordered" evidence="1">
    <location>
        <begin position="637"/>
        <end position="659"/>
    </location>
</feature>
<feature type="compositionally biased region" description="Low complexity" evidence="1">
    <location>
        <begin position="67"/>
        <end position="83"/>
    </location>
</feature>
<protein>
    <submittedName>
        <fullName evidence="2">Uncharacterized protein</fullName>
    </submittedName>
</protein>
<evidence type="ECO:0000313" key="3">
    <source>
        <dbReference type="Proteomes" id="UP000626109"/>
    </source>
</evidence>
<feature type="compositionally biased region" description="Low complexity" evidence="1">
    <location>
        <begin position="597"/>
        <end position="614"/>
    </location>
</feature>
<feature type="compositionally biased region" description="Low complexity" evidence="1">
    <location>
        <begin position="120"/>
        <end position="132"/>
    </location>
</feature>
<evidence type="ECO:0000313" key="2">
    <source>
        <dbReference type="EMBL" id="CAE8683253.1"/>
    </source>
</evidence>
<sequence length="871" mass="90960">MPVGFPGQGSRGAAMQWEPGAMPQVARCVPAASACLGPAAQHWAWQAPRGSEIMELPLSRVRAASAAGGAPSASAPPSAAAAAHESEPAEGERSSPPRRRAADQSSLTPSQPVTGRSLRCGGAPAGCSSGSSDPPTAARHESGCLLEPGARVTRLASAGCLMPSLSSASPVTAGGLVPSRSSPSLVAPPGGLVPSASFPRLVTSAGLMPSVSSPRLVMGPCLRSPSAPRVTASSMAWGTQEPARLSTGRAEADSRGWSDLKESSAAIVKEATALTSYEHFPLHDDVSAASTSESPSAAICAQLVRLDDDASSLAESQHLLESALQQTHAEPKNGLVVNGSSAKQHGRMSYSPTSSSFVSNAAGPLPSLMPTRWVSTVSTVSSASCPASATSAGPLPPASASVFAPSRSASAACCVEAVGGGGATGAKETAQGSQTGSNMLDSSGMLQASLHAGPSSTQDVFRAFAQTSMAQAANLSFQSTAQELVSTASPTSLRPKSPLKFQSLYTDAIERRERQVERMASAERLTNESDEQAKLDFQLRIMQRRRTIDWQDLSSSHEDREQELLQRRRSWSQTFQTRQRERDQEEMRECTFRPDTTRSTSSRSGSLAGRARLSCTPSTSSVTTACFGGARATAARAESRSRLRGSVVGGRSAVSGGSCAAGSYGACSSRGLSCSNSCGPSLGPSGASSPRGAHDDLRKLHETQRAVLRQLAEVSASSTVVQSQAEPQGTGCDSPRDHLSRDRTRLAPAAGPEALVAMVGAGPEKLARELRVYRQQLIQVHALERLDMQALELAPDRLEQLLGMGFRIGVVEGLRQKLQRPTAEDNTAYAKQRLAWPTTPAYKVVMTTDENGFQIFSEAMDDELLSASSPV</sequence>
<accession>A0A813JRE9</accession>